<name>A0A2N7JNU1_VIBSP</name>
<reference evidence="2" key="1">
    <citation type="submission" date="2016-07" db="EMBL/GenBank/DDBJ databases">
        <title>Nontailed viruses are major unrecognized killers of bacteria in the ocean.</title>
        <authorList>
            <person name="Kauffman K."/>
            <person name="Hussain F."/>
            <person name="Yang J."/>
            <person name="Arevalo P."/>
            <person name="Brown J."/>
            <person name="Cutler M."/>
            <person name="Kelly L."/>
            <person name="Polz M.F."/>
        </authorList>
    </citation>
    <scope>NUCLEOTIDE SEQUENCE [LARGE SCALE GENOMIC DNA]</scope>
    <source>
        <strain evidence="2">10N.261.48.B5</strain>
    </source>
</reference>
<sequence>MYMCTKCKVLKKELNMIKISEIKFIVNEKGETALDDPAIQEISSIEELDEICGGHNFGCNTASCNNNGAC</sequence>
<organism evidence="1 2">
    <name type="scientific">Vibrio splendidus</name>
    <dbReference type="NCBI Taxonomy" id="29497"/>
    <lineage>
        <taxon>Bacteria</taxon>
        <taxon>Pseudomonadati</taxon>
        <taxon>Pseudomonadota</taxon>
        <taxon>Gammaproteobacteria</taxon>
        <taxon>Vibrionales</taxon>
        <taxon>Vibrionaceae</taxon>
        <taxon>Vibrio</taxon>
    </lineage>
</organism>
<accession>A0A2N7JNU1</accession>
<dbReference type="EMBL" id="MCZF01000254">
    <property type="protein sequence ID" value="PMM44168.1"/>
    <property type="molecule type" value="Genomic_DNA"/>
</dbReference>
<comment type="caution">
    <text evidence="1">The sequence shown here is derived from an EMBL/GenBank/DDBJ whole genome shotgun (WGS) entry which is preliminary data.</text>
</comment>
<dbReference type="AlphaFoldDB" id="A0A2N7JNU1"/>
<protein>
    <submittedName>
        <fullName evidence="1">Uncharacterized protein</fullName>
    </submittedName>
</protein>
<evidence type="ECO:0000313" key="2">
    <source>
        <dbReference type="Proteomes" id="UP000235533"/>
    </source>
</evidence>
<proteinExistence type="predicted"/>
<dbReference type="Proteomes" id="UP000235533">
    <property type="component" value="Unassembled WGS sequence"/>
</dbReference>
<evidence type="ECO:0000313" key="1">
    <source>
        <dbReference type="EMBL" id="PMM44168.1"/>
    </source>
</evidence>
<gene>
    <name evidence="1" type="ORF">BCT54_05025</name>
</gene>